<dbReference type="EMBL" id="BNAV01000011">
    <property type="protein sequence ID" value="GHF76645.1"/>
    <property type="molecule type" value="Genomic_DNA"/>
</dbReference>
<dbReference type="Pfam" id="PF02624">
    <property type="entry name" value="YcaO"/>
    <property type="match status" value="1"/>
</dbReference>
<dbReference type="PANTHER" id="PTHR37809">
    <property type="entry name" value="RIBOSOMAL PROTEIN S12 METHYLTHIOTRANSFERASE ACCESSORY FACTOR YCAO"/>
    <property type="match status" value="1"/>
</dbReference>
<dbReference type="Proteomes" id="UP000658656">
    <property type="component" value="Unassembled WGS sequence"/>
</dbReference>
<feature type="domain" description="YcaO" evidence="1">
    <location>
        <begin position="69"/>
        <end position="388"/>
    </location>
</feature>
<gene>
    <name evidence="2" type="ORF">GCM10017566_58450</name>
</gene>
<dbReference type="PROSITE" id="PS51664">
    <property type="entry name" value="YCAO"/>
    <property type="match status" value="1"/>
</dbReference>
<evidence type="ECO:0000313" key="2">
    <source>
        <dbReference type="EMBL" id="GHF76645.1"/>
    </source>
</evidence>
<reference evidence="2" key="2">
    <citation type="submission" date="2020-09" db="EMBL/GenBank/DDBJ databases">
        <authorList>
            <person name="Sun Q."/>
            <person name="Zhou Y."/>
        </authorList>
    </citation>
    <scope>NUCLEOTIDE SEQUENCE</scope>
    <source>
        <strain evidence="2">CGMCC 4.7679</strain>
    </source>
</reference>
<dbReference type="Gene3D" id="3.30.40.250">
    <property type="match status" value="1"/>
</dbReference>
<evidence type="ECO:0000313" key="3">
    <source>
        <dbReference type="Proteomes" id="UP000658656"/>
    </source>
</evidence>
<dbReference type="RefSeq" id="WP_145937100.1">
    <property type="nucleotide sequence ID" value="NZ_BNAV01000011.1"/>
</dbReference>
<reference evidence="2" key="1">
    <citation type="journal article" date="2014" name="Int. J. Syst. Evol. Microbiol.">
        <title>Complete genome sequence of Corynebacterium casei LMG S-19264T (=DSM 44701T), isolated from a smear-ripened cheese.</title>
        <authorList>
            <consortium name="US DOE Joint Genome Institute (JGI-PGF)"/>
            <person name="Walter F."/>
            <person name="Albersmeier A."/>
            <person name="Kalinowski J."/>
            <person name="Ruckert C."/>
        </authorList>
    </citation>
    <scope>NUCLEOTIDE SEQUENCE</scope>
    <source>
        <strain evidence="2">CGMCC 4.7679</strain>
    </source>
</reference>
<sequence length="388" mass="40737">MKTSDPPEIAWTSGTWRSRTPERTWCLLQPVAEAAGVTRVADVTGLDDIGVPVHMAVRPHARTLSVSQGKGTTGLLSKVSAVMEAIELHYAENLVAADIEGATAADLGSLLHYPVEALELHPGALWHPRFPLDWLTCTSLLTGRASAVPRDLVLLDRTVVPGSWYPPLFSATSNGLASGNSDQEAMLHALCELVERDSVAAAGDVLGRRRFDPAVVGDPAVDALCALISAADVRLSVFDLTGPTGVPCVGASVSGGSVPLTFGGFGCHPATAVATCRAITEAVQQRLTVIAGTRDDLPDEVYDLLHLGFVRETTPVRDGLEYVSPPPALPVRGFGEAVECLAVKVREHTGHEPVWLRLTEPGTPVSVVKVVAPGLKLAGHGNYTAAGG</sequence>
<dbReference type="Gene3D" id="3.30.1330.230">
    <property type="match status" value="1"/>
</dbReference>
<dbReference type="Gene3D" id="3.30.160.660">
    <property type="match status" value="1"/>
</dbReference>
<dbReference type="NCBIfam" id="TIGR00702">
    <property type="entry name" value="YcaO-type kinase domain"/>
    <property type="match status" value="1"/>
</dbReference>
<organism evidence="2 3">
    <name type="scientific">Amycolatopsis bartoniae</name>
    <dbReference type="NCBI Taxonomy" id="941986"/>
    <lineage>
        <taxon>Bacteria</taxon>
        <taxon>Bacillati</taxon>
        <taxon>Actinomycetota</taxon>
        <taxon>Actinomycetes</taxon>
        <taxon>Pseudonocardiales</taxon>
        <taxon>Pseudonocardiaceae</taxon>
        <taxon>Amycolatopsis</taxon>
    </lineage>
</organism>
<evidence type="ECO:0000259" key="1">
    <source>
        <dbReference type="PROSITE" id="PS51664"/>
    </source>
</evidence>
<dbReference type="OrthoDB" id="109999at2"/>
<proteinExistence type="predicted"/>
<accession>A0A8H9J226</accession>
<protein>
    <recommendedName>
        <fullName evidence="1">YcaO domain-containing protein</fullName>
    </recommendedName>
</protein>
<name>A0A8H9J226_9PSEU</name>
<dbReference type="PANTHER" id="PTHR37809:SF1">
    <property type="entry name" value="RIBOSOMAL PROTEIN S12 METHYLTHIOTRANSFERASE ACCESSORY FACTOR YCAO"/>
    <property type="match status" value="1"/>
</dbReference>
<dbReference type="AlphaFoldDB" id="A0A8H9J226"/>
<comment type="caution">
    <text evidence="2">The sequence shown here is derived from an EMBL/GenBank/DDBJ whole genome shotgun (WGS) entry which is preliminary data.</text>
</comment>
<keyword evidence="3" id="KW-1185">Reference proteome</keyword>
<dbReference type="InterPro" id="IPR003776">
    <property type="entry name" value="YcaO-like_dom"/>
</dbReference>